<accession>X0RUA7</accession>
<protein>
    <submittedName>
        <fullName evidence="1">Uncharacterized protein</fullName>
    </submittedName>
</protein>
<evidence type="ECO:0000313" key="1">
    <source>
        <dbReference type="EMBL" id="GAF72424.1"/>
    </source>
</evidence>
<dbReference type="AlphaFoldDB" id="X0RUA7"/>
<comment type="caution">
    <text evidence="1">The sequence shown here is derived from an EMBL/GenBank/DDBJ whole genome shotgun (WGS) entry which is preliminary data.</text>
</comment>
<proteinExistence type="predicted"/>
<dbReference type="EMBL" id="BARS01006700">
    <property type="protein sequence ID" value="GAF72424.1"/>
    <property type="molecule type" value="Genomic_DNA"/>
</dbReference>
<feature type="non-terminal residue" evidence="1">
    <location>
        <position position="1"/>
    </location>
</feature>
<sequence>AGASESAFRLAWIIRRGHDAAEHNGQLSCNLMHNPAESRQAIVGQPAG</sequence>
<organism evidence="1">
    <name type="scientific">marine sediment metagenome</name>
    <dbReference type="NCBI Taxonomy" id="412755"/>
    <lineage>
        <taxon>unclassified sequences</taxon>
        <taxon>metagenomes</taxon>
        <taxon>ecological metagenomes</taxon>
    </lineage>
</organism>
<reference evidence="1" key="1">
    <citation type="journal article" date="2014" name="Front. Microbiol.">
        <title>High frequency of phylogenetically diverse reductive dehalogenase-homologous genes in deep subseafloor sedimentary metagenomes.</title>
        <authorList>
            <person name="Kawai M."/>
            <person name="Futagami T."/>
            <person name="Toyoda A."/>
            <person name="Takaki Y."/>
            <person name="Nishi S."/>
            <person name="Hori S."/>
            <person name="Arai W."/>
            <person name="Tsubouchi T."/>
            <person name="Morono Y."/>
            <person name="Uchiyama I."/>
            <person name="Ito T."/>
            <person name="Fujiyama A."/>
            <person name="Inagaki F."/>
            <person name="Takami H."/>
        </authorList>
    </citation>
    <scope>NUCLEOTIDE SEQUENCE</scope>
    <source>
        <strain evidence="1">Expedition CK06-06</strain>
    </source>
</reference>
<gene>
    <name evidence="1" type="ORF">S01H1_13010</name>
</gene>
<name>X0RUA7_9ZZZZ</name>